<evidence type="ECO:0000256" key="12">
    <source>
        <dbReference type="SAM" id="MobiDB-lite"/>
    </source>
</evidence>
<proteinExistence type="inferred from homology"/>
<keyword evidence="4 11" id="KW-0227">DNA damage</keyword>
<keyword evidence="5 11" id="KW-0863">Zinc-finger</keyword>
<dbReference type="EMBL" id="BDRX01000031">
    <property type="protein sequence ID" value="GBF92401.1"/>
    <property type="molecule type" value="Genomic_DNA"/>
</dbReference>
<feature type="region of interest" description="Disordered" evidence="12">
    <location>
        <begin position="142"/>
        <end position="186"/>
    </location>
</feature>
<dbReference type="STRING" id="307507.A0A2V0NXP5"/>
<dbReference type="Gene3D" id="3.40.50.410">
    <property type="entry name" value="von Willebrand factor, type A domain"/>
    <property type="match status" value="2"/>
</dbReference>
<protein>
    <recommendedName>
        <fullName evidence="11">General transcription and DNA repair factor IIH subunit TFB4</fullName>
    </recommendedName>
    <alternativeName>
        <fullName evidence="11">RNA polymerase II transcription factor B subunit 4</fullName>
    </alternativeName>
</protein>
<evidence type="ECO:0000256" key="11">
    <source>
        <dbReference type="RuleBase" id="RU368090"/>
    </source>
</evidence>
<evidence type="ECO:0000313" key="14">
    <source>
        <dbReference type="EMBL" id="GBF92401.1"/>
    </source>
</evidence>
<dbReference type="FunCoup" id="A0A2V0NXP5">
    <property type="interactions" value="1999"/>
</dbReference>
<dbReference type="PANTHER" id="PTHR12831:SF0">
    <property type="entry name" value="GENERAL TRANSCRIPTION FACTOR IIH SUBUNIT 3"/>
    <property type="match status" value="1"/>
</dbReference>
<comment type="similarity">
    <text evidence="2 11">Belongs to the TFB4 family.</text>
</comment>
<feature type="chain" id="PRO_5016036562" description="General transcription and DNA repair factor IIH subunit TFB4" evidence="13">
    <location>
        <begin position="22"/>
        <end position="318"/>
    </location>
</feature>
<evidence type="ECO:0000256" key="3">
    <source>
        <dbReference type="ARBA" id="ARBA00022723"/>
    </source>
</evidence>
<feature type="compositionally biased region" description="Basic residues" evidence="12">
    <location>
        <begin position="159"/>
        <end position="174"/>
    </location>
</feature>
<feature type="signal peptide" evidence="13">
    <location>
        <begin position="1"/>
        <end position="21"/>
    </location>
</feature>
<keyword evidence="3 11" id="KW-0479">Metal-binding</keyword>
<evidence type="ECO:0000256" key="8">
    <source>
        <dbReference type="ARBA" id="ARBA00023163"/>
    </source>
</evidence>
<feature type="compositionally biased region" description="Gly residues" evidence="12">
    <location>
        <begin position="142"/>
        <end position="158"/>
    </location>
</feature>
<keyword evidence="9 11" id="KW-0234">DNA repair</keyword>
<dbReference type="Pfam" id="PF03850">
    <property type="entry name" value="Tfb4"/>
    <property type="match status" value="2"/>
</dbReference>
<sequence length="318" mass="31653">MPSDGAGELLVLLLDTQLLSGGPLPADETLQQVLTFLKAHLLLSERNQQCVMALHAGSSPILYCTAESGADPPALCAAVAARLRRLLAQEGAAAAAAAADGPVRDPALAAGLSRALCYIHRRQLAARGGLSALAALADAPPGGGGGDGGGGGGGGGGAGRRRRRRGRAGRRRRRGGPDGGGRRAGGAAAGAAARARAVLGPADSSFLQQAAHITGGLYLRPHAAGGLLQYLLTAFAADTTTRCYLNLYQPTGVDYRASCFCHKRVIDTGFICSVCLSIFCKDNMRLPACPTCKSVFAGRGGGGGGGASGGGAAAGGGG</sequence>
<keyword evidence="15" id="KW-1185">Reference proteome</keyword>
<comment type="subcellular location">
    <subcellularLocation>
        <location evidence="1 11">Nucleus</location>
    </subcellularLocation>
</comment>
<evidence type="ECO:0000313" key="15">
    <source>
        <dbReference type="Proteomes" id="UP000247498"/>
    </source>
</evidence>
<keyword evidence="10 11" id="KW-0539">Nucleus</keyword>
<keyword evidence="13" id="KW-0732">Signal</keyword>
<accession>A0A2V0NXP5</accession>
<organism evidence="14 15">
    <name type="scientific">Raphidocelis subcapitata</name>
    <dbReference type="NCBI Taxonomy" id="307507"/>
    <lineage>
        <taxon>Eukaryota</taxon>
        <taxon>Viridiplantae</taxon>
        <taxon>Chlorophyta</taxon>
        <taxon>core chlorophytes</taxon>
        <taxon>Chlorophyceae</taxon>
        <taxon>CS clade</taxon>
        <taxon>Sphaeropleales</taxon>
        <taxon>Selenastraceae</taxon>
        <taxon>Raphidocelis</taxon>
    </lineage>
</organism>
<feature type="compositionally biased region" description="Gly residues" evidence="12">
    <location>
        <begin position="177"/>
        <end position="186"/>
    </location>
</feature>
<dbReference type="InterPro" id="IPR036465">
    <property type="entry name" value="vWFA_dom_sf"/>
</dbReference>
<dbReference type="InterPro" id="IPR004600">
    <property type="entry name" value="TFIIH_Tfb4/GTF2H3"/>
</dbReference>
<dbReference type="PANTHER" id="PTHR12831">
    <property type="entry name" value="TRANSCRIPTION INITIATION FACTOR IIH TFIIH , POLYPEPTIDE 3-RELATED"/>
    <property type="match status" value="1"/>
</dbReference>
<evidence type="ECO:0000256" key="1">
    <source>
        <dbReference type="ARBA" id="ARBA00004123"/>
    </source>
</evidence>
<keyword evidence="6 11" id="KW-0862">Zinc</keyword>
<dbReference type="OrthoDB" id="17307at2759"/>
<gene>
    <name evidence="14" type="ORF">Rsub_05603</name>
</gene>
<dbReference type="Proteomes" id="UP000247498">
    <property type="component" value="Unassembled WGS sequence"/>
</dbReference>
<dbReference type="GO" id="GO:0008270">
    <property type="term" value="F:zinc ion binding"/>
    <property type="evidence" value="ECO:0007669"/>
    <property type="project" value="UniProtKB-KW"/>
</dbReference>
<evidence type="ECO:0000256" key="4">
    <source>
        <dbReference type="ARBA" id="ARBA00022763"/>
    </source>
</evidence>
<comment type="subunit">
    <text evidence="11">Component of the 7-subunit TFIIH core complex composed of XPB, XPD, TFB1/GTF2H1, GTF2H2/P44, TFB4/GTF2H3, TFB2/GTF2H4 and TFB5/GTF2H5, which is active in NER. The core complex associates with the 3-subunit CDK-activating kinase (CAK) module composed of CYCH1/cyclin H1, CDKD and MAT1/At4g30820 to form the 10-subunit holoenzyme (holo-TFIIH) active in transcription.</text>
</comment>
<evidence type="ECO:0000256" key="2">
    <source>
        <dbReference type="ARBA" id="ARBA00005273"/>
    </source>
</evidence>
<evidence type="ECO:0000256" key="7">
    <source>
        <dbReference type="ARBA" id="ARBA00023015"/>
    </source>
</evidence>
<evidence type="ECO:0000256" key="5">
    <source>
        <dbReference type="ARBA" id="ARBA00022771"/>
    </source>
</evidence>
<evidence type="ECO:0000256" key="9">
    <source>
        <dbReference type="ARBA" id="ARBA00023204"/>
    </source>
</evidence>
<dbReference type="GO" id="GO:0000439">
    <property type="term" value="C:transcription factor TFIIH core complex"/>
    <property type="evidence" value="ECO:0007669"/>
    <property type="project" value="UniProtKB-UniRule"/>
</dbReference>
<name>A0A2V0NXP5_9CHLO</name>
<dbReference type="InParanoid" id="A0A2V0NXP5"/>
<reference evidence="14 15" key="1">
    <citation type="journal article" date="2018" name="Sci. Rep.">
        <title>Raphidocelis subcapitata (=Pseudokirchneriella subcapitata) provides an insight into genome evolution and environmental adaptations in the Sphaeropleales.</title>
        <authorList>
            <person name="Suzuki S."/>
            <person name="Yamaguchi H."/>
            <person name="Nakajima N."/>
            <person name="Kawachi M."/>
        </authorList>
    </citation>
    <scope>NUCLEOTIDE SEQUENCE [LARGE SCALE GENOMIC DNA]</scope>
    <source>
        <strain evidence="14 15">NIES-35</strain>
    </source>
</reference>
<dbReference type="GO" id="GO:0006355">
    <property type="term" value="P:regulation of DNA-templated transcription"/>
    <property type="evidence" value="ECO:0007669"/>
    <property type="project" value="InterPro"/>
</dbReference>
<evidence type="ECO:0000256" key="13">
    <source>
        <dbReference type="SAM" id="SignalP"/>
    </source>
</evidence>
<keyword evidence="7 11" id="KW-0805">Transcription regulation</keyword>
<dbReference type="GO" id="GO:0005675">
    <property type="term" value="C:transcription factor TFIIH holo complex"/>
    <property type="evidence" value="ECO:0007669"/>
    <property type="project" value="UniProtKB-UniRule"/>
</dbReference>
<comment type="caution">
    <text evidence="14">The sequence shown here is derived from an EMBL/GenBank/DDBJ whole genome shotgun (WGS) entry which is preliminary data.</text>
</comment>
<dbReference type="GO" id="GO:0006289">
    <property type="term" value="P:nucleotide-excision repair"/>
    <property type="evidence" value="ECO:0007669"/>
    <property type="project" value="UniProtKB-UniRule"/>
</dbReference>
<comment type="function">
    <text evidence="11">Component of the general transcription and DNA repair factor IIH (TFIIH) core complex, which is involved in general and transcription-coupled nucleotide excision repair (NER) of damaged DNA and, when complexed to CAK, in RNA transcription by RNA polymerase II. In NER, TFIIH acts by opening DNA around the lesion to allow the excision of the damaged oligonucleotide and its replacement by a new DNA fragment. In transcription, TFIIH has an essential role in transcription initiation. When the pre-initiation complex (PIC) has been established, TFIIH is required for promoter opening and promoter escape. Phosphorylation of the C-terminal tail (CTD) of the largest subunit of RNA polymerase II by the kinase module CAK controls the initiation of transcription.</text>
</comment>
<evidence type="ECO:0000256" key="6">
    <source>
        <dbReference type="ARBA" id="ARBA00022833"/>
    </source>
</evidence>
<keyword evidence="8 11" id="KW-0804">Transcription</keyword>
<dbReference type="AlphaFoldDB" id="A0A2V0NXP5"/>
<evidence type="ECO:0000256" key="10">
    <source>
        <dbReference type="ARBA" id="ARBA00023242"/>
    </source>
</evidence>